<comment type="similarity">
    <text evidence="2">Belongs to the virb1 family.</text>
</comment>
<dbReference type="Gene3D" id="1.25.20.10">
    <property type="entry name" value="Bacterial muramidases"/>
    <property type="match status" value="1"/>
</dbReference>
<dbReference type="CDD" id="cd13401">
    <property type="entry name" value="Slt70-like"/>
    <property type="match status" value="1"/>
</dbReference>
<dbReference type="PANTHER" id="PTHR37423">
    <property type="entry name" value="SOLUBLE LYTIC MUREIN TRANSGLYCOSYLASE-RELATED"/>
    <property type="match status" value="1"/>
</dbReference>
<sequence>MLRNRLFYIKFLLLLLLFINNSNAIELTTIPLKKPTLDKITKQIKLIQGIIRPKPKPITKDEKQQISKEILKPKFKPSKQNIAEAETEYKKKTDKKLIVLIPRNKPITFKKTSKIKKINSKFYSQKDFNIAKNSIKAVEKRQWTSALSLSKKSKDKSIYNFIQWRHLLTTGNQASFYDYLSFINSNENYPRINRIRYLAEHKLSTDKISPNKIIDWFNSEEPLSGYGKLILGESFIQTGKIEKGTSLIKDGWVTADLNRTEMKFFRKKYKKYLNAEDYIERADYLAWEGKSWDLKRMLRYLPKDYELLYTARQILMSKSYGVDNAIKNVPVKLKNDAGLNYDRLKWRRKRGRVDDSLKIIFKVPNNKKYLVRPDKWWKERAIMTRALIYKKKYELAYKVASKHSLDKSPEFAEAEWMSGWIALSFLDDPILAIDHFNNFYQNVGYPISLSRGAYWLGRSYEKIGDLKQSKQWYEEATKYLTTYYGQLAHLKIKPDEKFELKEQQKITDEYRKYFYKKDLVKIVHLLDELDKTKYTKNILKHLANDNIQNGSEILAAELSTNISRYDFAIQIAKKASYEKRFHNDFNYPIIGTPKFVNGRKIPETAFILSLIRQESEFDMRANSHVGAQGLMQLMPYTAKLVAKQAKLPYSKSRLTSDPEYNINLGSHYIAGLILQYDGAYPFATAAYNAGPKRVKYWKKINKDPQNKQVDYVDWVELIKFKETRNYVQRVMENYNVYRYILEKKPIKMKDFFKDQPLF</sequence>
<organism evidence="5 6">
    <name type="scientific">Pelagibacter ubique</name>
    <dbReference type="NCBI Taxonomy" id="198252"/>
    <lineage>
        <taxon>Bacteria</taxon>
        <taxon>Pseudomonadati</taxon>
        <taxon>Pseudomonadota</taxon>
        <taxon>Alphaproteobacteria</taxon>
        <taxon>Candidatus Pelagibacterales</taxon>
        <taxon>Candidatus Pelagibacteraceae</taxon>
        <taxon>Candidatus Pelagibacter</taxon>
    </lineage>
</organism>
<dbReference type="Proteomes" id="UP001166004">
    <property type="component" value="Unassembled WGS sequence"/>
</dbReference>
<evidence type="ECO:0000256" key="2">
    <source>
        <dbReference type="ARBA" id="ARBA00009387"/>
    </source>
</evidence>
<dbReference type="EMBL" id="LANA01000002">
    <property type="protein sequence ID" value="NMN67952.1"/>
    <property type="molecule type" value="Genomic_DNA"/>
</dbReference>
<comment type="similarity">
    <text evidence="1">Belongs to the transglycosylase Slt family.</text>
</comment>
<evidence type="ECO:0000256" key="3">
    <source>
        <dbReference type="ARBA" id="ARBA00022729"/>
    </source>
</evidence>
<feature type="domain" description="Transglycosylase SLT" evidence="4">
    <location>
        <begin position="604"/>
        <end position="707"/>
    </location>
</feature>
<accession>A0ABX1T2Y1</accession>
<dbReference type="PANTHER" id="PTHR37423:SF2">
    <property type="entry name" value="MEMBRANE-BOUND LYTIC MUREIN TRANSGLYCOSYLASE C"/>
    <property type="match status" value="1"/>
</dbReference>
<dbReference type="Pfam" id="PF01464">
    <property type="entry name" value="SLT"/>
    <property type="match status" value="1"/>
</dbReference>
<evidence type="ECO:0000256" key="1">
    <source>
        <dbReference type="ARBA" id="ARBA00007734"/>
    </source>
</evidence>
<protein>
    <submittedName>
        <fullName evidence="5">Soluble lytic murein transglycosylase</fullName>
    </submittedName>
</protein>
<reference evidence="5 6" key="1">
    <citation type="submission" date="2019-07" db="EMBL/GenBank/DDBJ databases">
        <title>SAR11 Genome Evolution.</title>
        <authorList>
            <person name="Giovannoni S."/>
        </authorList>
    </citation>
    <scope>NUCLEOTIDE SEQUENCE [LARGE SCALE GENOMIC DNA]</scope>
    <source>
        <strain evidence="5 6">HTCC9565</strain>
    </source>
</reference>
<evidence type="ECO:0000259" key="4">
    <source>
        <dbReference type="Pfam" id="PF01464"/>
    </source>
</evidence>
<evidence type="ECO:0000313" key="6">
    <source>
        <dbReference type="Proteomes" id="UP001166004"/>
    </source>
</evidence>
<evidence type="ECO:0000313" key="5">
    <source>
        <dbReference type="EMBL" id="NMN67952.1"/>
    </source>
</evidence>
<dbReference type="InterPro" id="IPR023346">
    <property type="entry name" value="Lysozyme-like_dom_sf"/>
</dbReference>
<dbReference type="InterPro" id="IPR008258">
    <property type="entry name" value="Transglycosylase_SLT_dom_1"/>
</dbReference>
<comment type="caution">
    <text evidence="5">The sequence shown here is derived from an EMBL/GenBank/DDBJ whole genome shotgun (WGS) entry which is preliminary data.</text>
</comment>
<dbReference type="SUPFAM" id="SSF48435">
    <property type="entry name" value="Bacterial muramidases"/>
    <property type="match status" value="1"/>
</dbReference>
<dbReference type="SUPFAM" id="SSF53955">
    <property type="entry name" value="Lysozyme-like"/>
    <property type="match status" value="1"/>
</dbReference>
<gene>
    <name evidence="5" type="ORF">VP91_00011070</name>
</gene>
<proteinExistence type="inferred from homology"/>
<name>A0ABX1T2Y1_PELUQ</name>
<keyword evidence="3" id="KW-0732">Signal</keyword>
<dbReference type="RefSeq" id="WP_169036451.1">
    <property type="nucleotide sequence ID" value="NZ_LANA01000002.1"/>
</dbReference>
<keyword evidence="6" id="KW-1185">Reference proteome</keyword>
<dbReference type="Gene3D" id="1.10.530.10">
    <property type="match status" value="1"/>
</dbReference>
<dbReference type="InterPro" id="IPR008939">
    <property type="entry name" value="Lytic_TGlycosylase_superhlx_U"/>
</dbReference>